<protein>
    <submittedName>
        <fullName evidence="2">Uncharacterized protein</fullName>
    </submittedName>
</protein>
<sequence>MIKFFRKIRYDLMEKNKTGKYLKYAIGEIVLVVIGILIALSINNWNEKQKNKSKENQILTSLLTELISQKQQLGKQIKGDTITYLANDSLMVLSGSMNFNSIPTVDFSDLLYRIGVRTSFNPQSGTVEALLSSGELDLIRNEALKIQLAGLKGRLDDYGEEDITIENFLEDQLNPYLRQKIPLYDQTDVDMTYKDSRKGNFLISNEQISSLLSDLYFNNLLGYGRYRYRVRAHEGRDLLAYYSNLAKLVKNELEKSD</sequence>
<proteinExistence type="predicted"/>
<dbReference type="RefSeq" id="WP_143814430.1">
    <property type="nucleotide sequence ID" value="NZ_FUYL01000004.1"/>
</dbReference>
<dbReference type="EMBL" id="FUYL01000004">
    <property type="protein sequence ID" value="SKB43841.1"/>
    <property type="molecule type" value="Genomic_DNA"/>
</dbReference>
<keyword evidence="1" id="KW-0472">Membrane</keyword>
<keyword evidence="3" id="KW-1185">Reference proteome</keyword>
<dbReference type="STRING" id="561365.SAMN05660866_01461"/>
<name>A0A1T5B991_9FLAO</name>
<dbReference type="Proteomes" id="UP000190339">
    <property type="component" value="Unassembled WGS sequence"/>
</dbReference>
<keyword evidence="1" id="KW-1133">Transmembrane helix</keyword>
<evidence type="ECO:0000313" key="3">
    <source>
        <dbReference type="Proteomes" id="UP000190339"/>
    </source>
</evidence>
<evidence type="ECO:0000256" key="1">
    <source>
        <dbReference type="SAM" id="Phobius"/>
    </source>
</evidence>
<dbReference type="OrthoDB" id="821805at2"/>
<accession>A0A1T5B991</accession>
<evidence type="ECO:0000313" key="2">
    <source>
        <dbReference type="EMBL" id="SKB43841.1"/>
    </source>
</evidence>
<dbReference type="InterPro" id="IPR045749">
    <property type="entry name" value="DUF6090"/>
</dbReference>
<organism evidence="2 3">
    <name type="scientific">Maribacter arcticus</name>
    <dbReference type="NCBI Taxonomy" id="561365"/>
    <lineage>
        <taxon>Bacteria</taxon>
        <taxon>Pseudomonadati</taxon>
        <taxon>Bacteroidota</taxon>
        <taxon>Flavobacteriia</taxon>
        <taxon>Flavobacteriales</taxon>
        <taxon>Flavobacteriaceae</taxon>
        <taxon>Maribacter</taxon>
    </lineage>
</organism>
<dbReference type="AlphaFoldDB" id="A0A1T5B991"/>
<reference evidence="3" key="1">
    <citation type="submission" date="2017-02" db="EMBL/GenBank/DDBJ databases">
        <authorList>
            <person name="Varghese N."/>
            <person name="Submissions S."/>
        </authorList>
    </citation>
    <scope>NUCLEOTIDE SEQUENCE [LARGE SCALE GENOMIC DNA]</scope>
    <source>
        <strain evidence="3">DSM 23546</strain>
    </source>
</reference>
<dbReference type="Pfam" id="PF19578">
    <property type="entry name" value="DUF6090"/>
    <property type="match status" value="1"/>
</dbReference>
<gene>
    <name evidence="2" type="ORF">SAMN05660866_01461</name>
</gene>
<keyword evidence="1" id="KW-0812">Transmembrane</keyword>
<feature type="transmembrane region" description="Helical" evidence="1">
    <location>
        <begin position="21"/>
        <end position="42"/>
    </location>
</feature>